<evidence type="ECO:0000259" key="2">
    <source>
        <dbReference type="Pfam" id="PF09648"/>
    </source>
</evidence>
<protein>
    <recommendedName>
        <fullName evidence="2">Regulatory protein YycH-like domain-containing protein</fullName>
    </recommendedName>
</protein>
<evidence type="ECO:0000313" key="4">
    <source>
        <dbReference type="Proteomes" id="UP000298246"/>
    </source>
</evidence>
<comment type="caution">
    <text evidence="3">The sequence shown here is derived from an EMBL/GenBank/DDBJ whole genome shotgun (WGS) entry which is preliminary data.</text>
</comment>
<feature type="domain" description="Regulatory protein YycH-like" evidence="2">
    <location>
        <begin position="44"/>
        <end position="234"/>
    </location>
</feature>
<dbReference type="RefSeq" id="WP_134755581.1">
    <property type="nucleotide sequence ID" value="NZ_MYFO02000020.1"/>
</dbReference>
<keyword evidence="4" id="KW-1185">Reference proteome</keyword>
<organism evidence="3 4">
    <name type="scientific">Paenibacillus athensensis</name>
    <dbReference type="NCBI Taxonomy" id="1967502"/>
    <lineage>
        <taxon>Bacteria</taxon>
        <taxon>Bacillati</taxon>
        <taxon>Bacillota</taxon>
        <taxon>Bacilli</taxon>
        <taxon>Bacillales</taxon>
        <taxon>Paenibacillaceae</taxon>
        <taxon>Paenibacillus</taxon>
    </lineage>
</organism>
<accession>A0A4Y8PV43</accession>
<evidence type="ECO:0000313" key="3">
    <source>
        <dbReference type="EMBL" id="TFE84908.1"/>
    </source>
</evidence>
<feature type="region of interest" description="Disordered" evidence="1">
    <location>
        <begin position="82"/>
        <end position="101"/>
    </location>
</feature>
<dbReference type="AlphaFoldDB" id="A0A4Y8PV43"/>
<dbReference type="Proteomes" id="UP000298246">
    <property type="component" value="Unassembled WGS sequence"/>
</dbReference>
<dbReference type="OrthoDB" id="2388036at2"/>
<dbReference type="InterPro" id="IPR018604">
    <property type="entry name" value="YycI-like"/>
</dbReference>
<proteinExistence type="predicted"/>
<dbReference type="GO" id="GO:0016020">
    <property type="term" value="C:membrane"/>
    <property type="evidence" value="ECO:0007669"/>
    <property type="project" value="InterPro"/>
</dbReference>
<name>A0A4Y8PV43_9BACL</name>
<dbReference type="Pfam" id="PF09648">
    <property type="entry name" value="YycI"/>
    <property type="match status" value="1"/>
</dbReference>
<dbReference type="EMBL" id="MYFO01000030">
    <property type="protein sequence ID" value="TFE84908.1"/>
    <property type="molecule type" value="Genomic_DNA"/>
</dbReference>
<gene>
    <name evidence="3" type="ORF">B5M42_18715</name>
</gene>
<evidence type="ECO:0000256" key="1">
    <source>
        <dbReference type="SAM" id="MobiDB-lite"/>
    </source>
</evidence>
<sequence length="262" mass="29527">MDWGRAKTILILSFLFLNMILGYQLWTSKSKQTELAADTTGIVEELNRVLSSKNIRLSEELPKDVPKLTEITVKFDENMKPDEKIPLKTPTTMNSILGKGTSKDVPARSEIPHLDLYQFDAIASKDGVYVFNQMYGGLPMFEVRVELFEDQGQVTKYRQTYVVVEASGEQKEQKLIPAQLAVRSLVENYLSEGSIITDVRLGYHGQIYNSQTQYMIPYWRVAIGNGDIYYVQAFNGAVEAPQNGFDNGPVADVLPKKKDADN</sequence>
<dbReference type="Gene3D" id="2.40.128.690">
    <property type="entry name" value="YycH protein, domain 3-like"/>
    <property type="match status" value="1"/>
</dbReference>
<reference evidence="3 4" key="1">
    <citation type="submission" date="2017-03" db="EMBL/GenBank/DDBJ databases">
        <title>Isolation of Levoglucosan Utilizing Bacteria.</title>
        <authorList>
            <person name="Arya A.S."/>
        </authorList>
    </citation>
    <scope>NUCLEOTIDE SEQUENCE [LARGE SCALE GENOMIC DNA]</scope>
    <source>
        <strain evidence="3 4">MEC069</strain>
    </source>
</reference>